<keyword evidence="3" id="KW-1185">Reference proteome</keyword>
<organism evidence="2 3">
    <name type="scientific">Vibrio furnissii</name>
    <dbReference type="NCBI Taxonomy" id="29494"/>
    <lineage>
        <taxon>Bacteria</taxon>
        <taxon>Pseudomonadati</taxon>
        <taxon>Pseudomonadota</taxon>
        <taxon>Gammaproteobacteria</taxon>
        <taxon>Vibrionales</taxon>
        <taxon>Vibrionaceae</taxon>
        <taxon>Vibrio</taxon>
    </lineage>
</organism>
<keyword evidence="1" id="KW-0732">Signal</keyword>
<name>A0A0Q2QVL8_VIBFU</name>
<gene>
    <name evidence="2" type="ORF">AMR76_19820</name>
</gene>
<dbReference type="EMBL" id="LKHS01000022">
    <property type="protein sequence ID" value="KQH84093.1"/>
    <property type="molecule type" value="Genomic_DNA"/>
</dbReference>
<feature type="chain" id="PRO_5006195880" description="Fimbrial protein" evidence="1">
    <location>
        <begin position="22"/>
        <end position="133"/>
    </location>
</feature>
<reference evidence="2 3" key="1">
    <citation type="submission" date="2015-08" db="EMBL/GenBank/DDBJ databases">
        <title>Antibacterial properties of a collection of Vibrionaceae strains.</title>
        <authorList>
            <person name="Giubergia S."/>
        </authorList>
    </citation>
    <scope>NUCLEOTIDE SEQUENCE [LARGE SCALE GENOMIC DNA]</scope>
    <source>
        <strain evidence="2 3">S0821</strain>
    </source>
</reference>
<feature type="signal peptide" evidence="1">
    <location>
        <begin position="1"/>
        <end position="21"/>
    </location>
</feature>
<evidence type="ECO:0000256" key="1">
    <source>
        <dbReference type="SAM" id="SignalP"/>
    </source>
</evidence>
<proteinExistence type="predicted"/>
<protein>
    <recommendedName>
        <fullName evidence="4">Fimbrial protein</fullName>
    </recommendedName>
</protein>
<sequence length="133" mass="14261">MNIKSTLLLVVLLLSSSMAWAASFTGNTAGTIQFRGAVNEPTCNVTTNGIRDLTVTPNDITTEGEVAYRLNNHDITQLTMGVSDCHGYKRNSEGADALTITARQSQSNNLGYVAGTGMVVSYDGKHIVTIDYE</sequence>
<dbReference type="Proteomes" id="UP000051221">
    <property type="component" value="Unassembled WGS sequence"/>
</dbReference>
<dbReference type="RefSeq" id="WP_055466977.1">
    <property type="nucleotide sequence ID" value="NZ_LKHS01000022.1"/>
</dbReference>
<evidence type="ECO:0008006" key="4">
    <source>
        <dbReference type="Google" id="ProtNLM"/>
    </source>
</evidence>
<evidence type="ECO:0000313" key="2">
    <source>
        <dbReference type="EMBL" id="KQH84093.1"/>
    </source>
</evidence>
<evidence type="ECO:0000313" key="3">
    <source>
        <dbReference type="Proteomes" id="UP000051221"/>
    </source>
</evidence>
<dbReference type="AlphaFoldDB" id="A0A0Q2QVL8"/>
<accession>A0A0Q2QVL8</accession>
<dbReference type="InParanoid" id="A0A0Q2QVL8"/>
<comment type="caution">
    <text evidence="2">The sequence shown here is derived from an EMBL/GenBank/DDBJ whole genome shotgun (WGS) entry which is preliminary data.</text>
</comment>